<dbReference type="Proteomes" id="UP000694387">
    <property type="component" value="Chromosome 26"/>
</dbReference>
<reference evidence="3" key="2">
    <citation type="submission" date="2025-08" db="UniProtKB">
        <authorList>
            <consortium name="Ensembl"/>
        </authorList>
    </citation>
    <scope>IDENTIFICATION</scope>
</reference>
<keyword evidence="4" id="KW-1185">Reference proteome</keyword>
<reference evidence="3 4" key="1">
    <citation type="journal article" date="2020" name="Nat. Commun.">
        <title>Donkey genomes provide new insights into domestication and selection for coat color.</title>
        <authorList>
            <person name="Wang"/>
            <person name="C."/>
            <person name="Li"/>
            <person name="H."/>
            <person name="Guo"/>
            <person name="Y."/>
            <person name="Huang"/>
            <person name="J."/>
            <person name="Sun"/>
            <person name="Y."/>
            <person name="Min"/>
            <person name="J."/>
            <person name="Wang"/>
            <person name="J."/>
            <person name="Fang"/>
            <person name="X."/>
            <person name="Zhao"/>
            <person name="Z."/>
            <person name="Wang"/>
            <person name="S."/>
            <person name="Zhang"/>
            <person name="Y."/>
            <person name="Liu"/>
            <person name="Q."/>
            <person name="Jiang"/>
            <person name="Q."/>
            <person name="Wang"/>
            <person name="X."/>
            <person name="Guo"/>
            <person name="Y."/>
            <person name="Yang"/>
            <person name="C."/>
            <person name="Wang"/>
            <person name="Y."/>
            <person name="Tian"/>
            <person name="F."/>
            <person name="Zhuang"/>
            <person name="G."/>
            <person name="Fan"/>
            <person name="Y."/>
            <person name="Gao"/>
            <person name="Q."/>
            <person name="Li"/>
            <person name="Y."/>
            <person name="Ju"/>
            <person name="Z."/>
            <person name="Li"/>
            <person name="J."/>
            <person name="Li"/>
            <person name="R."/>
            <person name="Hou"/>
            <person name="M."/>
            <person name="Yang"/>
            <person name="G."/>
            <person name="Liu"/>
            <person name="G."/>
            <person name="Liu"/>
            <person name="W."/>
            <person name="Guo"/>
            <person name="J."/>
            <person name="Pan"/>
            <person name="S."/>
            <person name="Fan"/>
            <person name="G."/>
            <person name="Zhang"/>
            <person name="W."/>
            <person name="Zhang"/>
            <person name="R."/>
            <person name="Yu"/>
            <person name="J."/>
            <person name="Zhang"/>
            <person name="X."/>
            <person name="Yin"/>
            <person name="Q."/>
            <person name="Ji"/>
            <person name="C."/>
            <person name="Jin"/>
            <person name="Y."/>
            <person name="Yue"/>
            <person name="G."/>
            <person name="Liu"/>
            <person name="M."/>
            <person name="Xu"/>
            <person name="J."/>
            <person name="Liu"/>
            <person name="S."/>
            <person name="Jordana"/>
            <person name="J."/>
            <person name="Noce"/>
            <person name="A."/>
            <person name="Amills"/>
            <person name="M."/>
            <person name="Wu"/>
            <person name="D.D."/>
            <person name="Li"/>
            <person name="S."/>
            <person name="Zhou"/>
            <person name="X. and Zhong"/>
            <person name="J."/>
        </authorList>
    </citation>
    <scope>NUCLEOTIDE SEQUENCE [LARGE SCALE GENOMIC DNA]</scope>
</reference>
<dbReference type="AlphaFoldDB" id="A0A9L0K958"/>
<keyword evidence="1" id="KW-0808">Transferase</keyword>
<protein>
    <recommendedName>
        <fullName evidence="5">tRNA(Ile)-lysidine/2-thiocytidine synthase N-terminal domain-containing protein</fullName>
    </recommendedName>
</protein>
<dbReference type="GO" id="GO:0000049">
    <property type="term" value="F:tRNA binding"/>
    <property type="evidence" value="ECO:0007669"/>
    <property type="project" value="TreeGrafter"/>
</dbReference>
<feature type="compositionally biased region" description="Low complexity" evidence="2">
    <location>
        <begin position="210"/>
        <end position="229"/>
    </location>
</feature>
<sequence>AERERGPQGLRGVVGHAGPGITRASGGAVAWGSGSRRQDSPKGLVGVVVFGATSVPGFRGLSSVDVPASPSTQEKPTSPAPLGPRDASPAVRHLPQGARRPPPPALGPRAVRRPASAPPSRPRCCTRWSRAACCRTGPWWPWAPRAARTPRCWRTCCRCWRRAWASRCAWWPWTRASAATGTRRWRPCGARRRAGSSRSPSWPTQTSSGAGRWTPWPAARPAPAAAAPAAPSAGCCGAGRWREGARLAGATHIVTGHNADDMAETVLMNFLRGDAARLARGGGLGSPGEGGRPAALPPAAAGLAEGGGAVRALPPPRLLLRGVRLRARGLPRPRAPPAQAAGGGVGPSAVLDLVHSGRAPGAGPGRAGPRPPAPAPAAGRWPAARSARPARSWTASTAAGRAWPSARAAGGWTRRGRRGTGSRSGPLPRKPCPPSRDSGSRPGCAARERGAACE</sequence>
<dbReference type="GO" id="GO:0005739">
    <property type="term" value="C:mitochondrion"/>
    <property type="evidence" value="ECO:0007669"/>
    <property type="project" value="TreeGrafter"/>
</dbReference>
<evidence type="ECO:0000313" key="4">
    <source>
        <dbReference type="Proteomes" id="UP000694387"/>
    </source>
</evidence>
<dbReference type="GO" id="GO:0002143">
    <property type="term" value="P:tRNA wobble position uridine thiolation"/>
    <property type="evidence" value="ECO:0007669"/>
    <property type="project" value="TreeGrafter"/>
</dbReference>
<dbReference type="GO" id="GO:0002144">
    <property type="term" value="C:cytosolic tRNA wobble base thiouridylase complex"/>
    <property type="evidence" value="ECO:0007669"/>
    <property type="project" value="TreeGrafter"/>
</dbReference>
<dbReference type="PANTHER" id="PTHR11807:SF12">
    <property type="entry name" value="CYTOPLASMIC TRNA 2-THIOLATION PROTEIN 1"/>
    <property type="match status" value="1"/>
</dbReference>
<evidence type="ECO:0008006" key="5">
    <source>
        <dbReference type="Google" id="ProtNLM"/>
    </source>
</evidence>
<dbReference type="PANTHER" id="PTHR11807">
    <property type="entry name" value="ATPASES OF THE PP SUPERFAMILY-RELATED"/>
    <property type="match status" value="1"/>
</dbReference>
<accession>A0A9L0K958</accession>
<feature type="region of interest" description="Disordered" evidence="2">
    <location>
        <begin position="59"/>
        <end position="122"/>
    </location>
</feature>
<evidence type="ECO:0000313" key="3">
    <source>
        <dbReference type="Ensembl" id="ENSEASP00005057845.1"/>
    </source>
</evidence>
<feature type="compositionally biased region" description="Low complexity" evidence="2">
    <location>
        <begin position="347"/>
        <end position="359"/>
    </location>
</feature>
<dbReference type="Gene3D" id="3.40.50.620">
    <property type="entry name" value="HUPs"/>
    <property type="match status" value="1"/>
</dbReference>
<evidence type="ECO:0000256" key="1">
    <source>
        <dbReference type="ARBA" id="ARBA00022679"/>
    </source>
</evidence>
<evidence type="ECO:0000256" key="2">
    <source>
        <dbReference type="SAM" id="MobiDB-lite"/>
    </source>
</evidence>
<dbReference type="GO" id="GO:0016740">
    <property type="term" value="F:transferase activity"/>
    <property type="evidence" value="ECO:0007669"/>
    <property type="project" value="UniProtKB-KW"/>
</dbReference>
<name>A0A9L0K958_EQUAS</name>
<feature type="compositionally biased region" description="Basic residues" evidence="2">
    <location>
        <begin position="186"/>
        <end position="195"/>
    </location>
</feature>
<organism evidence="3 4">
    <name type="scientific">Equus asinus</name>
    <name type="common">Donkey</name>
    <name type="synonym">Equus africanus asinus</name>
    <dbReference type="NCBI Taxonomy" id="9793"/>
    <lineage>
        <taxon>Eukaryota</taxon>
        <taxon>Metazoa</taxon>
        <taxon>Chordata</taxon>
        <taxon>Craniata</taxon>
        <taxon>Vertebrata</taxon>
        <taxon>Euteleostomi</taxon>
        <taxon>Mammalia</taxon>
        <taxon>Eutheria</taxon>
        <taxon>Laurasiatheria</taxon>
        <taxon>Perissodactyla</taxon>
        <taxon>Equidae</taxon>
        <taxon>Equus</taxon>
    </lineage>
</organism>
<feature type="compositionally biased region" description="Low complexity" evidence="2">
    <location>
        <begin position="23"/>
        <end position="35"/>
    </location>
</feature>
<proteinExistence type="predicted"/>
<feature type="region of interest" description="Disordered" evidence="2">
    <location>
        <begin position="186"/>
        <end position="229"/>
    </location>
</feature>
<reference evidence="3" key="3">
    <citation type="submission" date="2025-09" db="UniProtKB">
        <authorList>
            <consortium name="Ensembl"/>
        </authorList>
    </citation>
    <scope>IDENTIFICATION</scope>
</reference>
<feature type="region of interest" description="Disordered" evidence="2">
    <location>
        <begin position="330"/>
        <end position="454"/>
    </location>
</feature>
<feature type="region of interest" description="Disordered" evidence="2">
    <location>
        <begin position="1"/>
        <end position="41"/>
    </location>
</feature>
<dbReference type="Ensembl" id="ENSEAST00005038685.1">
    <property type="protein sequence ID" value="ENSEASP00005057845.1"/>
    <property type="gene ID" value="ENSEASG00005033864.1"/>
</dbReference>
<dbReference type="SUPFAM" id="SSF52402">
    <property type="entry name" value="Adenine nucleotide alpha hydrolases-like"/>
    <property type="match status" value="1"/>
</dbReference>
<feature type="compositionally biased region" description="Low complexity" evidence="2">
    <location>
        <begin position="376"/>
        <end position="412"/>
    </location>
</feature>
<dbReference type="InterPro" id="IPR014729">
    <property type="entry name" value="Rossmann-like_a/b/a_fold"/>
</dbReference>